<reference evidence="2" key="1">
    <citation type="journal article" date="2019" name="Int. J. Syst. Evol. Microbiol.">
        <title>The Global Catalogue of Microorganisms (GCM) 10K type strain sequencing project: providing services to taxonomists for standard genome sequencing and annotation.</title>
        <authorList>
            <consortium name="The Broad Institute Genomics Platform"/>
            <consortium name="The Broad Institute Genome Sequencing Center for Infectious Disease"/>
            <person name="Wu L."/>
            <person name="Ma J."/>
        </authorList>
    </citation>
    <scope>NUCLEOTIDE SEQUENCE [LARGE SCALE GENOMIC DNA]</scope>
    <source>
        <strain evidence="2">KCTC 23314</strain>
    </source>
</reference>
<gene>
    <name evidence="1" type="ORF">GCM10007320_37330</name>
</gene>
<protein>
    <submittedName>
        <fullName evidence="1">Uncharacterized protein</fullName>
    </submittedName>
</protein>
<proteinExistence type="predicted"/>
<dbReference type="EMBL" id="BMYK01000012">
    <property type="protein sequence ID" value="GHC89561.1"/>
    <property type="molecule type" value="Genomic_DNA"/>
</dbReference>
<organism evidence="1 2">
    <name type="scientific">Pseudorhodoferax aquiterrae</name>
    <dbReference type="NCBI Taxonomy" id="747304"/>
    <lineage>
        <taxon>Bacteria</taxon>
        <taxon>Pseudomonadati</taxon>
        <taxon>Pseudomonadota</taxon>
        <taxon>Betaproteobacteria</taxon>
        <taxon>Burkholderiales</taxon>
        <taxon>Comamonadaceae</taxon>
    </lineage>
</organism>
<comment type="caution">
    <text evidence="1">The sequence shown here is derived from an EMBL/GenBank/DDBJ whole genome shotgun (WGS) entry which is preliminary data.</text>
</comment>
<evidence type="ECO:0000313" key="2">
    <source>
        <dbReference type="Proteomes" id="UP000626210"/>
    </source>
</evidence>
<dbReference type="Proteomes" id="UP000626210">
    <property type="component" value="Unassembled WGS sequence"/>
</dbReference>
<keyword evidence="2" id="KW-1185">Reference proteome</keyword>
<accession>A0ABQ3G4P9</accession>
<sequence length="71" mass="7118">MAVNSASTRKKGHRTGEIQATSCASLKVIMSLGAPCVVSAAGSQAAAPKAAEQAMRVHPPGRLCRTAGCAP</sequence>
<evidence type="ECO:0000313" key="1">
    <source>
        <dbReference type="EMBL" id="GHC89561.1"/>
    </source>
</evidence>
<name>A0ABQ3G4P9_9BURK</name>